<feature type="region of interest" description="Disordered" evidence="1">
    <location>
        <begin position="79"/>
        <end position="101"/>
    </location>
</feature>
<evidence type="ECO:0000256" key="1">
    <source>
        <dbReference type="SAM" id="MobiDB-lite"/>
    </source>
</evidence>
<sequence>MNKEIDYIIAKLNKLKKRVFDKKGLVSKIEEADSKADIKKFTKAELVDYCSYAKIKTGDVKDKLVNAVWKHVEDMYEWESVSETDSDSGSSDDSDSDSDSD</sequence>
<dbReference type="EMBL" id="MN740138">
    <property type="protein sequence ID" value="QHT89282.1"/>
    <property type="molecule type" value="Genomic_DNA"/>
</dbReference>
<evidence type="ECO:0000313" key="2">
    <source>
        <dbReference type="EMBL" id="QHT89282.1"/>
    </source>
</evidence>
<dbReference type="AlphaFoldDB" id="A0A6C0I8Z6"/>
<reference evidence="2" key="1">
    <citation type="journal article" date="2020" name="Nature">
        <title>Giant virus diversity and host interactions through global metagenomics.</title>
        <authorList>
            <person name="Schulz F."/>
            <person name="Roux S."/>
            <person name="Paez-Espino D."/>
            <person name="Jungbluth S."/>
            <person name="Walsh D.A."/>
            <person name="Denef V.J."/>
            <person name="McMahon K.D."/>
            <person name="Konstantinidis K.T."/>
            <person name="Eloe-Fadrosh E.A."/>
            <person name="Kyrpides N.C."/>
            <person name="Woyke T."/>
        </authorList>
    </citation>
    <scope>NUCLEOTIDE SEQUENCE</scope>
    <source>
        <strain evidence="2">GVMAG-M-3300023184-53</strain>
    </source>
</reference>
<name>A0A6C0I8Z6_9ZZZZ</name>
<protein>
    <submittedName>
        <fullName evidence="2">Uncharacterized protein</fullName>
    </submittedName>
</protein>
<organism evidence="2">
    <name type="scientific">viral metagenome</name>
    <dbReference type="NCBI Taxonomy" id="1070528"/>
    <lineage>
        <taxon>unclassified sequences</taxon>
        <taxon>metagenomes</taxon>
        <taxon>organismal metagenomes</taxon>
    </lineage>
</organism>
<proteinExistence type="predicted"/>
<accession>A0A6C0I8Z6</accession>